<dbReference type="AlphaFoldDB" id="A4BBJ1"/>
<dbReference type="Gene3D" id="1.10.10.880">
    <property type="entry name" value="Anti sigma-E protein RseA, N-terminal domain"/>
    <property type="match status" value="1"/>
</dbReference>
<reference evidence="1 2" key="1">
    <citation type="submission" date="2006-02" db="EMBL/GenBank/DDBJ databases">
        <authorList>
            <person name="Pinhassi J."/>
            <person name="Pedros-Alio C."/>
            <person name="Ferriera S."/>
            <person name="Johnson J."/>
            <person name="Kravitz S."/>
            <person name="Halpern A."/>
            <person name="Remington K."/>
            <person name="Beeson K."/>
            <person name="Tran B."/>
            <person name="Rogers Y.-H."/>
            <person name="Friedman R."/>
            <person name="Venter J.C."/>
        </authorList>
    </citation>
    <scope>NUCLEOTIDE SEQUENCE [LARGE SCALE GENOMIC DNA]</scope>
    <source>
        <strain evidence="1 2">MED297</strain>
    </source>
</reference>
<name>A4BBJ1_9GAMM</name>
<evidence type="ECO:0000313" key="2">
    <source>
        <dbReference type="Proteomes" id="UP000005953"/>
    </source>
</evidence>
<dbReference type="RefSeq" id="WP_008046500.1">
    <property type="nucleotide sequence ID" value="NZ_CH724153.1"/>
</dbReference>
<proteinExistence type="predicted"/>
<accession>A4BBJ1</accession>
<protein>
    <recommendedName>
        <fullName evidence="3">Anti sigma-E protein RseA N-terminal domain-containing protein</fullName>
    </recommendedName>
</protein>
<sequence>MSKANESFSAFLDGEASELDIQRLLKAMDEDPQSIQQWHDLSKVKASLQGDTVVDTALNRQPGKVETTPAEARSPFWLRLVQGGIAATVAAATVAVIGLNQTQSVSPEVATVGVDDDVPLTVEQVQQQVAAQQRLTEYLKNHAEQASFTSGHVVVPAEPNWIEEEQ</sequence>
<dbReference type="CDD" id="cd16328">
    <property type="entry name" value="RseA_N"/>
    <property type="match status" value="1"/>
</dbReference>
<dbReference type="SUPFAM" id="SSF89069">
    <property type="entry name" value="N-terminal, cytoplasmic domain of anti-sigmaE factor RseA"/>
    <property type="match status" value="1"/>
</dbReference>
<dbReference type="Proteomes" id="UP000005953">
    <property type="component" value="Unassembled WGS sequence"/>
</dbReference>
<organism evidence="1 2">
    <name type="scientific">Reinekea blandensis MED297</name>
    <dbReference type="NCBI Taxonomy" id="314283"/>
    <lineage>
        <taxon>Bacteria</taxon>
        <taxon>Pseudomonadati</taxon>
        <taxon>Pseudomonadota</taxon>
        <taxon>Gammaproteobacteria</taxon>
        <taxon>Oceanospirillales</taxon>
        <taxon>Saccharospirillaceae</taxon>
        <taxon>Reinekea</taxon>
    </lineage>
</organism>
<dbReference type="HOGENOM" id="CLU_1601341_0_0_6"/>
<dbReference type="OrthoDB" id="5734981at2"/>
<dbReference type="GO" id="GO:0016989">
    <property type="term" value="F:sigma factor antagonist activity"/>
    <property type="evidence" value="ECO:0007669"/>
    <property type="project" value="InterPro"/>
</dbReference>
<dbReference type="STRING" id="314283.MED297_00855"/>
<evidence type="ECO:0000313" key="1">
    <source>
        <dbReference type="EMBL" id="EAR10326.1"/>
    </source>
</evidence>
<dbReference type="EMBL" id="AAOE01000004">
    <property type="protein sequence ID" value="EAR10326.1"/>
    <property type="molecule type" value="Genomic_DNA"/>
</dbReference>
<gene>
    <name evidence="1" type="ORF">MED297_00855</name>
</gene>
<dbReference type="InterPro" id="IPR005572">
    <property type="entry name" value="Anti-sigma_E_RseA_N"/>
</dbReference>
<dbReference type="InterPro" id="IPR036147">
    <property type="entry name" value="Anti-sigma_E_RseA_N_sf"/>
</dbReference>
<keyword evidence="2" id="KW-1185">Reference proteome</keyword>
<comment type="caution">
    <text evidence="1">The sequence shown here is derived from an EMBL/GenBank/DDBJ whole genome shotgun (WGS) entry which is preliminary data.</text>
</comment>
<evidence type="ECO:0008006" key="3">
    <source>
        <dbReference type="Google" id="ProtNLM"/>
    </source>
</evidence>